<dbReference type="VEuPathDB" id="FungiDB:BCV72DRAFT_232298"/>
<organism evidence="1">
    <name type="scientific">Rhizopus microsporus var. microsporus</name>
    <dbReference type="NCBI Taxonomy" id="86635"/>
    <lineage>
        <taxon>Eukaryota</taxon>
        <taxon>Fungi</taxon>
        <taxon>Fungi incertae sedis</taxon>
        <taxon>Mucoromycota</taxon>
        <taxon>Mucoromycotina</taxon>
        <taxon>Mucoromycetes</taxon>
        <taxon>Mucorales</taxon>
        <taxon>Mucorineae</taxon>
        <taxon>Rhizopodaceae</taxon>
        <taxon>Rhizopus</taxon>
    </lineage>
</organism>
<sequence length="173" mass="19583">MNCSNSDCSLALIKLGTRHMLKQEKTLVSQAIIKLSTSRIFNLIDTRFEVAYKSNVSPIVWQTINEVIKMTHAAKENYLSEGAIKLLGQIVEQQSSKAMLKFIDKGKYLLSSCDKDSTEAYAVLLIVEQVQVNQNGVQVCTIDNCHVTHFIQRQSVRNFNRHQESDLEATCCR</sequence>
<dbReference type="AlphaFoldDB" id="A0A1X0QW55"/>
<protein>
    <submittedName>
        <fullName evidence="1">Uncharacterized protein</fullName>
    </submittedName>
</protein>
<proteinExistence type="predicted"/>
<gene>
    <name evidence="1" type="ORF">BCV72DRAFT_232298</name>
</gene>
<reference evidence="1" key="1">
    <citation type="journal article" date="2016" name="Proc. Natl. Acad. Sci. U.S.A.">
        <title>Lipid metabolic changes in an early divergent fungus govern the establishment of a mutualistic symbiosis with endobacteria.</title>
        <authorList>
            <person name="Lastovetsky O.A."/>
            <person name="Gaspar M.L."/>
            <person name="Mondo S.J."/>
            <person name="LaButti K.M."/>
            <person name="Sandor L."/>
            <person name="Grigoriev I.V."/>
            <person name="Henry S.A."/>
            <person name="Pawlowska T.E."/>
        </authorList>
    </citation>
    <scope>NUCLEOTIDE SEQUENCE [LARGE SCALE GENOMIC DNA]</scope>
    <source>
        <strain evidence="1">ATCC 52814</strain>
    </source>
</reference>
<accession>A0A1X0QW55</accession>
<dbReference type="OrthoDB" id="2284791at2759"/>
<dbReference type="EMBL" id="KV921985">
    <property type="protein sequence ID" value="ORE03969.1"/>
    <property type="molecule type" value="Genomic_DNA"/>
</dbReference>
<name>A0A1X0QW55_RHIZD</name>
<evidence type="ECO:0000313" key="1">
    <source>
        <dbReference type="EMBL" id="ORE03969.1"/>
    </source>
</evidence>
<dbReference type="Proteomes" id="UP000242414">
    <property type="component" value="Unassembled WGS sequence"/>
</dbReference>